<dbReference type="Pfam" id="PF10505">
    <property type="entry name" value="NARG2_C"/>
    <property type="match status" value="1"/>
</dbReference>
<feature type="compositionally biased region" description="Acidic residues" evidence="1">
    <location>
        <begin position="36"/>
        <end position="45"/>
    </location>
</feature>
<reference evidence="3" key="1">
    <citation type="submission" date="2022-07" db="EMBL/GenBank/DDBJ databases">
        <title>Phylogenomic reconstructions and comparative analyses of Kickxellomycotina fungi.</title>
        <authorList>
            <person name="Reynolds N.K."/>
            <person name="Stajich J.E."/>
            <person name="Barry K."/>
            <person name="Grigoriev I.V."/>
            <person name="Crous P."/>
            <person name="Smith M.E."/>
        </authorList>
    </citation>
    <scope>NUCLEOTIDE SEQUENCE</scope>
    <source>
        <strain evidence="3">NRRL 1566</strain>
    </source>
</reference>
<dbReference type="EMBL" id="JANBUW010000019">
    <property type="protein sequence ID" value="KAJ2851008.1"/>
    <property type="molecule type" value="Genomic_DNA"/>
</dbReference>
<dbReference type="GO" id="GO:0045945">
    <property type="term" value="P:positive regulation of transcription by RNA polymerase III"/>
    <property type="evidence" value="ECO:0007669"/>
    <property type="project" value="TreeGrafter"/>
</dbReference>
<evidence type="ECO:0000313" key="4">
    <source>
        <dbReference type="Proteomes" id="UP001139887"/>
    </source>
</evidence>
<feature type="compositionally biased region" description="Polar residues" evidence="1">
    <location>
        <begin position="85"/>
        <end position="98"/>
    </location>
</feature>
<organism evidence="3 4">
    <name type="scientific">Coemansia brasiliensis</name>
    <dbReference type="NCBI Taxonomy" id="2650707"/>
    <lineage>
        <taxon>Eukaryota</taxon>
        <taxon>Fungi</taxon>
        <taxon>Fungi incertae sedis</taxon>
        <taxon>Zoopagomycota</taxon>
        <taxon>Kickxellomycotina</taxon>
        <taxon>Kickxellomycetes</taxon>
        <taxon>Kickxellales</taxon>
        <taxon>Kickxellaceae</taxon>
        <taxon>Coemansia</taxon>
    </lineage>
</organism>
<name>A0A9W8M202_9FUNG</name>
<feature type="compositionally biased region" description="Polar residues" evidence="1">
    <location>
        <begin position="214"/>
        <end position="225"/>
    </location>
</feature>
<feature type="region of interest" description="Disordered" evidence="1">
    <location>
        <begin position="23"/>
        <end position="45"/>
    </location>
</feature>
<dbReference type="OrthoDB" id="289162at2759"/>
<comment type="caution">
    <text evidence="3">The sequence shown here is derived from an EMBL/GenBank/DDBJ whole genome shotgun (WGS) entry which is preliminary data.</text>
</comment>
<evidence type="ECO:0000313" key="3">
    <source>
        <dbReference type="EMBL" id="KAJ2851008.1"/>
    </source>
</evidence>
<feature type="region of interest" description="Disordered" evidence="1">
    <location>
        <begin position="207"/>
        <end position="313"/>
    </location>
</feature>
<dbReference type="InterPro" id="IPR019535">
    <property type="entry name" value="ICE2_C"/>
</dbReference>
<dbReference type="GO" id="GO:0042795">
    <property type="term" value="P:snRNA transcription by RNA polymerase II"/>
    <property type="evidence" value="ECO:0007669"/>
    <property type="project" value="TreeGrafter"/>
</dbReference>
<proteinExistence type="predicted"/>
<dbReference type="GO" id="GO:0042796">
    <property type="term" value="P:snRNA transcription by RNA polymerase III"/>
    <property type="evidence" value="ECO:0007669"/>
    <property type="project" value="TreeGrafter"/>
</dbReference>
<evidence type="ECO:0000259" key="2">
    <source>
        <dbReference type="Pfam" id="PF10505"/>
    </source>
</evidence>
<feature type="compositionally biased region" description="Polar residues" evidence="1">
    <location>
        <begin position="238"/>
        <end position="265"/>
    </location>
</feature>
<sequence>MELRNRPLSEERSVDENAEHIMQDAAKSDNLTNEATIEENDDDASDIFESADMDIDEAGDMGLEGQVFLGDFEEIEEDEDVERFMSQNNTPSASTRQSPKAAAASGESKKPTEMEIDNSSDEDEIFETISEHPPAASSTDSEIQKIVGSDEVSKGTSQFEWYLPAEELDKLRSLQQDFRQRNVPELPSGLFLSADVYKRYSVLEAVSSDKPPAETQTSVNASTVASPKSPPTQKPSSLRSNGRNEAKSATNGKASEVTSATSNEPAKNASKPKSDHDKPEEGDVVDTLLGAMSSPKIRKDAAASVPKGRSEGTIPNDMLVAMAAIEGNEVSKQSSAPAPTPADDTAKLLAQRLPAGYAGPFSQLNTAEHGYYLSLVHRSKVGQLNGRETAELARLRPRVEAEQQKFKEQARAVGLERVRHIRADVNSSACAALGRHAQAVREAYPQNYRASGVRAIRPSAARYVALEYREMLFQRGSCGHVVAAGEKLGAESDVWAGETNEMLLSYDTKAAQVAEQAAADVVISDTTLAALLTLPQSFARDVAVPFTVTNGSRRIVTIDDIVEPASSATPRRLNELFYTQAARRHLKDSSRALQLGVGGSNGDLENATYTLWDLGGLRVVVRYVVHAFEQRGDTAATVTLAAKVEAHAGSTSAETAAAGGTAEETTERERLTWWMLAYLRGNASEVRVVHVDTDGVVVRTTRHTSADLGADAPPTRAVADMFRDLTQLDAGQYLLVHKRRTWDATVYRALDADAAPSQNQQRSGAVLDLAELLTPVPAIDAERADVEADYVPVAWHVAPAHIPLTYPPADVAEHCTQPSRSVRRKKQKKRRAKKT</sequence>
<dbReference type="Proteomes" id="UP001139887">
    <property type="component" value="Unassembled WGS sequence"/>
</dbReference>
<gene>
    <name evidence="3" type="ORF">IWW36_001435</name>
</gene>
<protein>
    <recommendedName>
        <fullName evidence="2">Little elongation complex subunit 2 C-terminal domain-containing protein</fullName>
    </recommendedName>
</protein>
<dbReference type="AlphaFoldDB" id="A0A9W8M202"/>
<feature type="compositionally biased region" description="Basic and acidic residues" evidence="1">
    <location>
        <begin position="272"/>
        <end position="281"/>
    </location>
</feature>
<feature type="compositionally biased region" description="Acidic residues" evidence="1">
    <location>
        <begin position="114"/>
        <end position="126"/>
    </location>
</feature>
<feature type="region of interest" description="Disordered" evidence="1">
    <location>
        <begin position="816"/>
        <end position="835"/>
    </location>
</feature>
<feature type="domain" description="Little elongation complex subunit 2 C-terminal" evidence="2">
    <location>
        <begin position="605"/>
        <end position="808"/>
    </location>
</feature>
<accession>A0A9W8M202</accession>
<dbReference type="PANTHER" id="PTHR14633:SF3">
    <property type="entry name" value="LITTLE ELONGATION COMPLEX SUBUNIT 2"/>
    <property type="match status" value="1"/>
</dbReference>
<keyword evidence="4" id="KW-1185">Reference proteome</keyword>
<evidence type="ECO:0000256" key="1">
    <source>
        <dbReference type="SAM" id="MobiDB-lite"/>
    </source>
</evidence>
<dbReference type="PANTHER" id="PTHR14633">
    <property type="entry name" value="LITTLE ELONGATION COMPLEX SUBUNIT 2"/>
    <property type="match status" value="1"/>
</dbReference>
<feature type="region of interest" description="Disordered" evidence="1">
    <location>
        <begin position="75"/>
        <end position="156"/>
    </location>
</feature>
<feature type="compositionally biased region" description="Basic residues" evidence="1">
    <location>
        <begin position="821"/>
        <end position="835"/>
    </location>
</feature>
<dbReference type="GO" id="GO:0008023">
    <property type="term" value="C:transcription elongation factor complex"/>
    <property type="evidence" value="ECO:0007669"/>
    <property type="project" value="InterPro"/>
</dbReference>